<comment type="similarity">
    <text evidence="2">Belongs to the GtrA family.</text>
</comment>
<dbReference type="Pfam" id="PF04138">
    <property type="entry name" value="GtrA_DPMS_TM"/>
    <property type="match status" value="1"/>
</dbReference>
<gene>
    <name evidence="8" type="ORF">JR050_05265</name>
</gene>
<protein>
    <submittedName>
        <fullName evidence="8">GtrA family protein</fullName>
    </submittedName>
</protein>
<evidence type="ECO:0000256" key="2">
    <source>
        <dbReference type="ARBA" id="ARBA00009399"/>
    </source>
</evidence>
<evidence type="ECO:0000256" key="3">
    <source>
        <dbReference type="ARBA" id="ARBA00022692"/>
    </source>
</evidence>
<evidence type="ECO:0000256" key="6">
    <source>
        <dbReference type="SAM" id="Phobius"/>
    </source>
</evidence>
<comment type="subcellular location">
    <subcellularLocation>
        <location evidence="1">Membrane</location>
        <topology evidence="1">Multi-pass membrane protein</topology>
    </subcellularLocation>
</comment>
<dbReference type="PANTHER" id="PTHR38459:SF1">
    <property type="entry name" value="PROPHAGE BACTOPRENOL-LINKED GLUCOSE TRANSLOCASE HOMOLOG"/>
    <property type="match status" value="1"/>
</dbReference>
<name>A0ABS2DHN7_9BACI</name>
<evidence type="ECO:0000256" key="4">
    <source>
        <dbReference type="ARBA" id="ARBA00022989"/>
    </source>
</evidence>
<organism evidence="8 9">
    <name type="scientific">Bacillus suaedaesalsae</name>
    <dbReference type="NCBI Taxonomy" id="2810349"/>
    <lineage>
        <taxon>Bacteria</taxon>
        <taxon>Bacillati</taxon>
        <taxon>Bacillota</taxon>
        <taxon>Bacilli</taxon>
        <taxon>Bacillales</taxon>
        <taxon>Bacillaceae</taxon>
        <taxon>Bacillus</taxon>
    </lineage>
</organism>
<proteinExistence type="inferred from homology"/>
<comment type="caution">
    <text evidence="8">The sequence shown here is derived from an EMBL/GenBank/DDBJ whole genome shotgun (WGS) entry which is preliminary data.</text>
</comment>
<keyword evidence="4 6" id="KW-1133">Transmembrane helix</keyword>
<dbReference type="InterPro" id="IPR051401">
    <property type="entry name" value="GtrA_CellWall_Glycosyl"/>
</dbReference>
<feature type="transmembrane region" description="Helical" evidence="6">
    <location>
        <begin position="44"/>
        <end position="63"/>
    </location>
</feature>
<evidence type="ECO:0000313" key="9">
    <source>
        <dbReference type="Proteomes" id="UP001518925"/>
    </source>
</evidence>
<feature type="transmembrane region" description="Helical" evidence="6">
    <location>
        <begin position="120"/>
        <end position="136"/>
    </location>
</feature>
<evidence type="ECO:0000313" key="8">
    <source>
        <dbReference type="EMBL" id="MBM6617081.1"/>
    </source>
</evidence>
<dbReference type="InterPro" id="IPR007267">
    <property type="entry name" value="GtrA_DPMS_TM"/>
</dbReference>
<feature type="domain" description="GtrA/DPMS transmembrane" evidence="7">
    <location>
        <begin position="19"/>
        <end position="142"/>
    </location>
</feature>
<feature type="transmembrane region" description="Helical" evidence="6">
    <location>
        <begin position="20"/>
        <end position="38"/>
    </location>
</feature>
<keyword evidence="3 6" id="KW-0812">Transmembrane</keyword>
<dbReference type="PANTHER" id="PTHR38459">
    <property type="entry name" value="PROPHAGE BACTOPRENOL-LINKED GLUCOSE TRANSLOCASE HOMOLOG"/>
    <property type="match status" value="1"/>
</dbReference>
<dbReference type="EMBL" id="JAFELM010000018">
    <property type="protein sequence ID" value="MBM6617081.1"/>
    <property type="molecule type" value="Genomic_DNA"/>
</dbReference>
<sequence length="151" mass="17121">MNFKHSGLRNFLKTNTFIRFALVGVINTAIGLSVIFLLLNVFQLSYWVSSSIGTAIGALFSFLLNRRFTFKSNISFQKGAPRFFLIILISFYGGYGLGEWIARQIPLSNILSDYFSEKEIAVFIGACIYTISNYLGQKMIVFKRKTVRTNS</sequence>
<keyword evidence="9" id="KW-1185">Reference proteome</keyword>
<evidence type="ECO:0000256" key="5">
    <source>
        <dbReference type="ARBA" id="ARBA00023136"/>
    </source>
</evidence>
<accession>A0ABS2DHN7</accession>
<dbReference type="RefSeq" id="WP_204202459.1">
    <property type="nucleotide sequence ID" value="NZ_JAFELM010000018.1"/>
</dbReference>
<evidence type="ECO:0000259" key="7">
    <source>
        <dbReference type="Pfam" id="PF04138"/>
    </source>
</evidence>
<keyword evidence="5 6" id="KW-0472">Membrane</keyword>
<evidence type="ECO:0000256" key="1">
    <source>
        <dbReference type="ARBA" id="ARBA00004141"/>
    </source>
</evidence>
<feature type="transmembrane region" description="Helical" evidence="6">
    <location>
        <begin position="83"/>
        <end position="100"/>
    </location>
</feature>
<dbReference type="Proteomes" id="UP001518925">
    <property type="component" value="Unassembled WGS sequence"/>
</dbReference>
<reference evidence="8 9" key="1">
    <citation type="submission" date="2021-02" db="EMBL/GenBank/DDBJ databases">
        <title>Bacillus sp. RD4P76, an endophyte from a halophyte.</title>
        <authorList>
            <person name="Sun J.-Q."/>
        </authorList>
    </citation>
    <scope>NUCLEOTIDE SEQUENCE [LARGE SCALE GENOMIC DNA]</scope>
    <source>
        <strain evidence="8 9">RD4P76</strain>
    </source>
</reference>